<organism evidence="6 7">
    <name type="scientific">Clytia hemisphaerica</name>
    <dbReference type="NCBI Taxonomy" id="252671"/>
    <lineage>
        <taxon>Eukaryota</taxon>
        <taxon>Metazoa</taxon>
        <taxon>Cnidaria</taxon>
        <taxon>Hydrozoa</taxon>
        <taxon>Hydroidolina</taxon>
        <taxon>Leptothecata</taxon>
        <taxon>Obeliida</taxon>
        <taxon>Clytiidae</taxon>
        <taxon>Clytia</taxon>
    </lineage>
</organism>
<dbReference type="PANTHER" id="PTHR12509">
    <property type="entry name" value="SPERMATOGENESIS-ASSOCIATED 4-RELATED"/>
    <property type="match status" value="1"/>
</dbReference>
<dbReference type="Proteomes" id="UP000594262">
    <property type="component" value="Unplaced"/>
</dbReference>
<comment type="subcellular location">
    <subcellularLocation>
        <location evidence="1">Nucleus</location>
    </subcellularLocation>
</comment>
<evidence type="ECO:0000313" key="6">
    <source>
        <dbReference type="EnsemblMetazoa" id="CLYHEMP021885.1"/>
    </source>
</evidence>
<evidence type="ECO:0000259" key="5">
    <source>
        <dbReference type="PROSITE" id="PS50021"/>
    </source>
</evidence>
<accession>A0A7M5XF04</accession>
<comment type="function">
    <text evidence="3">May play a role in apoptosis regulation.</text>
</comment>
<dbReference type="GO" id="GO:0005930">
    <property type="term" value="C:axoneme"/>
    <property type="evidence" value="ECO:0007669"/>
    <property type="project" value="TreeGrafter"/>
</dbReference>
<name>A0A7M5XF04_9CNID</name>
<dbReference type="GO" id="GO:0005634">
    <property type="term" value="C:nucleus"/>
    <property type="evidence" value="ECO:0007669"/>
    <property type="project" value="UniProtKB-SubCell"/>
</dbReference>
<dbReference type="PROSITE" id="PS50021">
    <property type="entry name" value="CH"/>
    <property type="match status" value="1"/>
</dbReference>
<dbReference type="InterPro" id="IPR052111">
    <property type="entry name" value="Spermatogenesis_Ciliary_MAP"/>
</dbReference>
<dbReference type="OrthoDB" id="62528at2759"/>
<dbReference type="Pfam" id="PF06294">
    <property type="entry name" value="CH_2"/>
    <property type="match status" value="1"/>
</dbReference>
<dbReference type="GeneID" id="136809252"/>
<proteinExistence type="predicted"/>
<keyword evidence="7" id="KW-1185">Reference proteome</keyword>
<dbReference type="PANTHER" id="PTHR12509:SF8">
    <property type="entry name" value="SPERMATOGENESIS-ASSOCIATED PROTEIN 4"/>
    <property type="match status" value="1"/>
</dbReference>
<protein>
    <recommendedName>
        <fullName evidence="4">Spermatogenesis-associated protein 4</fullName>
    </recommendedName>
</protein>
<dbReference type="AlphaFoldDB" id="A0A7M5XF04"/>
<dbReference type="GO" id="GO:0051493">
    <property type="term" value="P:regulation of cytoskeleton organization"/>
    <property type="evidence" value="ECO:0007669"/>
    <property type="project" value="TreeGrafter"/>
</dbReference>
<dbReference type="FunFam" id="1.10.418.10:FF:000061">
    <property type="entry name" value="Spermatogenesis associated 4"/>
    <property type="match status" value="1"/>
</dbReference>
<dbReference type="Gene3D" id="1.10.418.10">
    <property type="entry name" value="Calponin-like domain"/>
    <property type="match status" value="1"/>
</dbReference>
<evidence type="ECO:0000313" key="7">
    <source>
        <dbReference type="Proteomes" id="UP000594262"/>
    </source>
</evidence>
<dbReference type="EnsemblMetazoa" id="CLYHEMT021885.1">
    <property type="protein sequence ID" value="CLYHEMP021885.1"/>
    <property type="gene ID" value="CLYHEMG021885"/>
</dbReference>
<evidence type="ECO:0000256" key="2">
    <source>
        <dbReference type="ARBA" id="ARBA00023242"/>
    </source>
</evidence>
<dbReference type="RefSeq" id="XP_066921872.1">
    <property type="nucleotide sequence ID" value="XM_067065771.1"/>
</dbReference>
<evidence type="ECO:0000256" key="3">
    <source>
        <dbReference type="ARBA" id="ARBA00058372"/>
    </source>
</evidence>
<evidence type="ECO:0000256" key="1">
    <source>
        <dbReference type="ARBA" id="ARBA00004123"/>
    </source>
</evidence>
<evidence type="ECO:0000256" key="4">
    <source>
        <dbReference type="ARBA" id="ARBA00071322"/>
    </source>
</evidence>
<dbReference type="SUPFAM" id="SSF47576">
    <property type="entry name" value="Calponin-homology domain, CH-domain"/>
    <property type="match status" value="1"/>
</dbReference>
<dbReference type="InterPro" id="IPR036872">
    <property type="entry name" value="CH_dom_sf"/>
</dbReference>
<keyword evidence="2" id="KW-0539">Nucleus</keyword>
<feature type="domain" description="Calponin-homology (CH)" evidence="5">
    <location>
        <begin position="1"/>
        <end position="107"/>
    </location>
</feature>
<sequence length="107" mass="12690">MLPREVLKWLQSLDLSLPIRNTRRDFSNGYLIAEIFSWYYPKEIQMHSFDNGTSIETKTGNWSIITRFFQRQEFVIPREEIEGTIHCKPAAAQLLVQRIYAILTNRK</sequence>
<dbReference type="InterPro" id="IPR010441">
    <property type="entry name" value="CH_2"/>
</dbReference>
<dbReference type="GO" id="GO:0008017">
    <property type="term" value="F:microtubule binding"/>
    <property type="evidence" value="ECO:0007669"/>
    <property type="project" value="TreeGrafter"/>
</dbReference>
<reference evidence="6" key="1">
    <citation type="submission" date="2021-01" db="UniProtKB">
        <authorList>
            <consortium name="EnsemblMetazoa"/>
        </authorList>
    </citation>
    <scope>IDENTIFICATION</scope>
</reference>
<dbReference type="InterPro" id="IPR001715">
    <property type="entry name" value="CH_dom"/>
</dbReference>